<dbReference type="Proteomes" id="UP000011087">
    <property type="component" value="Unassembled WGS sequence"/>
</dbReference>
<evidence type="ECO:0000313" key="8">
    <source>
        <dbReference type="Proteomes" id="UP000011087"/>
    </source>
</evidence>
<keyword evidence="8" id="KW-1185">Reference proteome</keyword>
<evidence type="ECO:0000313" key="6">
    <source>
        <dbReference type="EMBL" id="EKX52700.1"/>
    </source>
</evidence>
<dbReference type="PROSITE" id="PS51115">
    <property type="entry name" value="LAMININ_IVA"/>
    <property type="match status" value="1"/>
</dbReference>
<dbReference type="RefSeq" id="XP_005839680.1">
    <property type="nucleotide sequence ID" value="XM_005839623.1"/>
</dbReference>
<dbReference type="PaxDb" id="55529-EKX52700"/>
<dbReference type="OrthoDB" id="10659739at2759"/>
<keyword evidence="1" id="KW-0732">Signal</keyword>
<keyword evidence="4" id="KW-0325">Glycoprotein</keyword>
<dbReference type="EMBL" id="JH992972">
    <property type="protein sequence ID" value="EKX52700.1"/>
    <property type="molecule type" value="Genomic_DNA"/>
</dbReference>
<proteinExistence type="predicted"/>
<feature type="domain" description="Laminin IV type A" evidence="5">
    <location>
        <begin position="73"/>
        <end position="292"/>
    </location>
</feature>
<evidence type="ECO:0000256" key="1">
    <source>
        <dbReference type="ARBA" id="ARBA00022729"/>
    </source>
</evidence>
<evidence type="ECO:0000256" key="3">
    <source>
        <dbReference type="ARBA" id="ARBA00023157"/>
    </source>
</evidence>
<dbReference type="AlphaFoldDB" id="L1JWV9"/>
<reference evidence="8" key="2">
    <citation type="submission" date="2012-11" db="EMBL/GenBank/DDBJ databases">
        <authorList>
            <person name="Kuo A."/>
            <person name="Curtis B.A."/>
            <person name="Tanifuji G."/>
            <person name="Burki F."/>
            <person name="Gruber A."/>
            <person name="Irimia M."/>
            <person name="Maruyama S."/>
            <person name="Arias M.C."/>
            <person name="Ball S.G."/>
            <person name="Gile G.H."/>
            <person name="Hirakawa Y."/>
            <person name="Hopkins J.F."/>
            <person name="Rensing S.A."/>
            <person name="Schmutz J."/>
            <person name="Symeonidi A."/>
            <person name="Elias M."/>
            <person name="Eveleigh R.J."/>
            <person name="Herman E.K."/>
            <person name="Klute M.J."/>
            <person name="Nakayama T."/>
            <person name="Obornik M."/>
            <person name="Reyes-Prieto A."/>
            <person name="Armbrust E.V."/>
            <person name="Aves S.J."/>
            <person name="Beiko R.G."/>
            <person name="Coutinho P."/>
            <person name="Dacks J.B."/>
            <person name="Durnford D.G."/>
            <person name="Fast N.M."/>
            <person name="Green B.R."/>
            <person name="Grisdale C."/>
            <person name="Hempe F."/>
            <person name="Henrissat B."/>
            <person name="Hoppner M.P."/>
            <person name="Ishida K.-I."/>
            <person name="Kim E."/>
            <person name="Koreny L."/>
            <person name="Kroth P.G."/>
            <person name="Liu Y."/>
            <person name="Malik S.-B."/>
            <person name="Maier U.G."/>
            <person name="McRose D."/>
            <person name="Mock T."/>
            <person name="Neilson J.A."/>
            <person name="Onodera N.T."/>
            <person name="Poole A.M."/>
            <person name="Pritham E.J."/>
            <person name="Richards T.A."/>
            <person name="Rocap G."/>
            <person name="Roy S.W."/>
            <person name="Sarai C."/>
            <person name="Schaack S."/>
            <person name="Shirato S."/>
            <person name="Slamovits C.H."/>
            <person name="Spencer D.F."/>
            <person name="Suzuki S."/>
            <person name="Worden A.Z."/>
            <person name="Zauner S."/>
            <person name="Barry K."/>
            <person name="Bell C."/>
            <person name="Bharti A.K."/>
            <person name="Crow J.A."/>
            <person name="Grimwood J."/>
            <person name="Kramer R."/>
            <person name="Lindquist E."/>
            <person name="Lucas S."/>
            <person name="Salamov A."/>
            <person name="McFadden G.I."/>
            <person name="Lane C.E."/>
            <person name="Keeling P.J."/>
            <person name="Gray M.W."/>
            <person name="Grigoriev I.V."/>
            <person name="Archibald J.M."/>
        </authorList>
    </citation>
    <scope>NUCLEOTIDE SEQUENCE</scope>
    <source>
        <strain evidence="8">CCMP2712</strain>
    </source>
</reference>
<reference evidence="6 8" key="1">
    <citation type="journal article" date="2012" name="Nature">
        <title>Algal genomes reveal evolutionary mosaicism and the fate of nucleomorphs.</title>
        <authorList>
            <consortium name="DOE Joint Genome Institute"/>
            <person name="Curtis B.A."/>
            <person name="Tanifuji G."/>
            <person name="Burki F."/>
            <person name="Gruber A."/>
            <person name="Irimia M."/>
            <person name="Maruyama S."/>
            <person name="Arias M.C."/>
            <person name="Ball S.G."/>
            <person name="Gile G.H."/>
            <person name="Hirakawa Y."/>
            <person name="Hopkins J.F."/>
            <person name="Kuo A."/>
            <person name="Rensing S.A."/>
            <person name="Schmutz J."/>
            <person name="Symeonidi A."/>
            <person name="Elias M."/>
            <person name="Eveleigh R.J."/>
            <person name="Herman E.K."/>
            <person name="Klute M.J."/>
            <person name="Nakayama T."/>
            <person name="Obornik M."/>
            <person name="Reyes-Prieto A."/>
            <person name="Armbrust E.V."/>
            <person name="Aves S.J."/>
            <person name="Beiko R.G."/>
            <person name="Coutinho P."/>
            <person name="Dacks J.B."/>
            <person name="Durnford D.G."/>
            <person name="Fast N.M."/>
            <person name="Green B.R."/>
            <person name="Grisdale C.J."/>
            <person name="Hempel F."/>
            <person name="Henrissat B."/>
            <person name="Hoppner M.P."/>
            <person name="Ishida K."/>
            <person name="Kim E."/>
            <person name="Koreny L."/>
            <person name="Kroth P.G."/>
            <person name="Liu Y."/>
            <person name="Malik S.B."/>
            <person name="Maier U.G."/>
            <person name="McRose D."/>
            <person name="Mock T."/>
            <person name="Neilson J.A."/>
            <person name="Onodera N.T."/>
            <person name="Poole A.M."/>
            <person name="Pritham E.J."/>
            <person name="Richards T.A."/>
            <person name="Rocap G."/>
            <person name="Roy S.W."/>
            <person name="Sarai C."/>
            <person name="Schaack S."/>
            <person name="Shirato S."/>
            <person name="Slamovits C.H."/>
            <person name="Spencer D.F."/>
            <person name="Suzuki S."/>
            <person name="Worden A.Z."/>
            <person name="Zauner S."/>
            <person name="Barry K."/>
            <person name="Bell C."/>
            <person name="Bharti A.K."/>
            <person name="Crow J.A."/>
            <person name="Grimwood J."/>
            <person name="Kramer R."/>
            <person name="Lindquist E."/>
            <person name="Lucas S."/>
            <person name="Salamov A."/>
            <person name="McFadden G.I."/>
            <person name="Lane C.E."/>
            <person name="Keeling P.J."/>
            <person name="Gray M.W."/>
            <person name="Grigoriev I.V."/>
            <person name="Archibald J.M."/>
        </authorList>
    </citation>
    <scope>NUCLEOTIDE SEQUENCE</scope>
    <source>
        <strain evidence="6 8">CCMP2712</strain>
    </source>
</reference>
<reference evidence="7" key="3">
    <citation type="submission" date="2016-03" db="UniProtKB">
        <authorList>
            <consortium name="EnsemblProtists"/>
        </authorList>
    </citation>
    <scope>IDENTIFICATION</scope>
</reference>
<dbReference type="HOGENOM" id="CLU_300264_0_0_1"/>
<dbReference type="GeneID" id="17309289"/>
<name>L1JWV9_GUITC</name>
<evidence type="ECO:0000256" key="4">
    <source>
        <dbReference type="ARBA" id="ARBA00023180"/>
    </source>
</evidence>
<evidence type="ECO:0000259" key="5">
    <source>
        <dbReference type="PROSITE" id="PS51115"/>
    </source>
</evidence>
<dbReference type="KEGG" id="gtt:GUITHDRAFT_101858"/>
<dbReference type="Pfam" id="PF00052">
    <property type="entry name" value="Laminin_B"/>
    <property type="match status" value="1"/>
</dbReference>
<dbReference type="InterPro" id="IPR000034">
    <property type="entry name" value="Laminin_IV"/>
</dbReference>
<evidence type="ECO:0000313" key="7">
    <source>
        <dbReference type="EnsemblProtists" id="EKX52700"/>
    </source>
</evidence>
<keyword evidence="3" id="KW-1015">Disulfide bond</keyword>
<dbReference type="EnsemblProtists" id="EKX52700">
    <property type="protein sequence ID" value="EKX52700"/>
    <property type="gene ID" value="GUITHDRAFT_101858"/>
</dbReference>
<evidence type="ECO:0000256" key="2">
    <source>
        <dbReference type="ARBA" id="ARBA00022737"/>
    </source>
</evidence>
<gene>
    <name evidence="6" type="ORF">GUITHDRAFT_101858</name>
</gene>
<organism evidence="6">
    <name type="scientific">Guillardia theta (strain CCMP2712)</name>
    <name type="common">Cryptophyte</name>
    <dbReference type="NCBI Taxonomy" id="905079"/>
    <lineage>
        <taxon>Eukaryota</taxon>
        <taxon>Cryptophyceae</taxon>
        <taxon>Pyrenomonadales</taxon>
        <taxon>Geminigeraceae</taxon>
        <taxon>Guillardia</taxon>
    </lineage>
</organism>
<sequence length="998" mass="108441">MHLHDVTTRPTDLVLHTTNIHSAVKSNILTKKRTCCFQTIPATLSLLAVMHCMLVSPVRGAPGDILVESAFFRDADGWYATWDGKLVGNPIQLDVDRVTQRIKGVDKGNVYWYFTAPAKFLGDKRAFMNGVLQYNFGHYFFNGELKNNSKQADVIIESKKKKIQLGARYVYTGDSMNRVYNVTFSAEPFQKFCKSGSSSSVCAGMNDRCQTNEDCCDRNCVGGPARWYNLKTGKPAQNFEILQVLTSLSGLKIRAGYYDGVEERSWLKNPLVLEGGLAPLSPPSEQSANVQQTIGTATCSAELKSRLTVRPAVATTTFNTDLIRPWLEYIEFPSIPQICSDASLVIEASGDLLGEDKYVSVYGEKGEELGRLFVTANDFSVTASACGNDGSGECSNIPNVNSTNASIFMKDEVVEPYVVTDGVVVPRSLMSVYSADRRLKIGLGVAASNLATTVRLVSATIEFSVGGCYSYSAVRFPGIARAPDRTSGYFETLSIPKVIPAADDGAITMNATGVLQPVNTWVGVYINSSASSPGSPSSLVAMLFAGAGQVLGSGPVRSVTEFETSRISRSNFLLMAQATAAQFHARTKIDVFLRGEPDASGHPDQLVLNEASILYPPLSCSVTSLKEGMGVLGLMGRPIERELQYCDDWWECSAVGPANKRKFISVAKCRTECWSFSSMSASPGVCYQPFIADGTCANPAEACVCSIEGRASCVAGQARKQADGTCYCRSSKSCIRSPINASYPFSISTKGIPASDVTIFVEATVPFPFRSDNWLRVRLGEGDMRTLGHLFGSPDCSWQCRDSYDGYDSTKPIIDSVRLPFELARDVLSDNLLEILIEIDEPRQALSCALHPQHPRCFPYLDAAQNINSSQTSIEVLNASVAGIDQTTICRDCESFYVLVESELMQVVAYEGNSLQVVRGVGNSVLQAHSIGSCFCSNHNTTCEGSLSEVDCTTYGGSWQGTVVQPIYPYILPALANEGQYILRSITVSYGALDNNRF</sequence>
<accession>L1JWV9</accession>
<protein>
    <recommendedName>
        <fullName evidence="5">Laminin IV type A domain-containing protein</fullName>
    </recommendedName>
</protein>
<keyword evidence="2" id="KW-0677">Repeat</keyword>